<keyword evidence="1" id="KW-1133">Transmembrane helix</keyword>
<keyword evidence="1" id="KW-0812">Transmembrane</keyword>
<proteinExistence type="predicted"/>
<sequence length="167" mass="19408">MILHTIIVRGSLILAEFSDSEEDYSNIIKKRILDVKNVQENQKILKDDVYMYAICDKDLKFICLSKEDDETIFVKLQTLIQAVSQIETDGNYSAKLTQILHQHLRKEKIVVIQDEKVDQQSPQQTRLINPPKLEKKDQIDFQKKLCFSVMLLILSVYLILNNIITNA</sequence>
<dbReference type="Proteomes" id="UP000688137">
    <property type="component" value="Unassembled WGS sequence"/>
</dbReference>
<name>A0A8S1LF65_PARPR</name>
<evidence type="ECO:0000313" key="2">
    <source>
        <dbReference type="EMBL" id="CAD8064662.1"/>
    </source>
</evidence>
<feature type="transmembrane region" description="Helical" evidence="1">
    <location>
        <begin position="145"/>
        <end position="164"/>
    </location>
</feature>
<dbReference type="AlphaFoldDB" id="A0A8S1LF65"/>
<dbReference type="EMBL" id="CAJJDM010000035">
    <property type="protein sequence ID" value="CAD8064662.1"/>
    <property type="molecule type" value="Genomic_DNA"/>
</dbReference>
<protein>
    <recommendedName>
        <fullName evidence="4">Longin domain-containing protein</fullName>
    </recommendedName>
</protein>
<dbReference type="OMA" id="YMYAICD"/>
<keyword evidence="3" id="KW-1185">Reference proteome</keyword>
<organism evidence="2 3">
    <name type="scientific">Paramecium primaurelia</name>
    <dbReference type="NCBI Taxonomy" id="5886"/>
    <lineage>
        <taxon>Eukaryota</taxon>
        <taxon>Sar</taxon>
        <taxon>Alveolata</taxon>
        <taxon>Ciliophora</taxon>
        <taxon>Intramacronucleata</taxon>
        <taxon>Oligohymenophorea</taxon>
        <taxon>Peniculida</taxon>
        <taxon>Parameciidae</taxon>
        <taxon>Paramecium</taxon>
    </lineage>
</organism>
<evidence type="ECO:0000256" key="1">
    <source>
        <dbReference type="SAM" id="Phobius"/>
    </source>
</evidence>
<keyword evidence="1" id="KW-0472">Membrane</keyword>
<reference evidence="2" key="1">
    <citation type="submission" date="2021-01" db="EMBL/GenBank/DDBJ databases">
        <authorList>
            <consortium name="Genoscope - CEA"/>
            <person name="William W."/>
        </authorList>
    </citation>
    <scope>NUCLEOTIDE SEQUENCE</scope>
</reference>
<comment type="caution">
    <text evidence="2">The sequence shown here is derived from an EMBL/GenBank/DDBJ whole genome shotgun (WGS) entry which is preliminary data.</text>
</comment>
<accession>A0A8S1LF65</accession>
<evidence type="ECO:0008006" key="4">
    <source>
        <dbReference type="Google" id="ProtNLM"/>
    </source>
</evidence>
<gene>
    <name evidence="2" type="ORF">PPRIM_AZ9-3.1.T0360238</name>
</gene>
<evidence type="ECO:0000313" key="3">
    <source>
        <dbReference type="Proteomes" id="UP000688137"/>
    </source>
</evidence>